<sequence length="459" mass="53408">REKLFLIGYMNHQITGSKLPSGGDCLKVLFYNMRITKLNFNYSASLVIEECIVFWKKARIPTQVPHRCKDKLRMESEAKRKGRPGSMLGVDIKLTNIEKRKEMRKKFKITSYIKLSATDEYSMESEPEYMDESFEIDQQQEMGPSKPKRACKELLTSKLAAAFDKYKIRYPYEMLELSIGNHMTKKLKQSFTNLDVKSVVVHWDTKIMENISGKFVDRLAVIAIGVNFQQLLGIPEVSAGTELEISSVVFYFLESWALLNKTQAFVFYTIASNTEVPPGGNKFKKPGAYHHARWMAKGIYCLKIYLFRQNFKLTKNEDNSIFHFNLFLIKCYACFWYSAPNANEAPLNDIKFLRTGYEYQQFGISIAFLKSHPNIWNNLSEFIEGQKIVSDLKVVNYLAEGSIKLMEEFNYKITKDEDQKQFLLKIIQDYRKKYPKTATLEDLKKPLKKCYLLNNLINL</sequence>
<evidence type="ECO:0000313" key="1">
    <source>
        <dbReference type="EMBL" id="KAF0740719.1"/>
    </source>
</evidence>
<organism evidence="1 2">
    <name type="scientific">Aphis craccivora</name>
    <name type="common">Cowpea aphid</name>
    <dbReference type="NCBI Taxonomy" id="307492"/>
    <lineage>
        <taxon>Eukaryota</taxon>
        <taxon>Metazoa</taxon>
        <taxon>Ecdysozoa</taxon>
        <taxon>Arthropoda</taxon>
        <taxon>Hexapoda</taxon>
        <taxon>Insecta</taxon>
        <taxon>Pterygota</taxon>
        <taxon>Neoptera</taxon>
        <taxon>Paraneoptera</taxon>
        <taxon>Hemiptera</taxon>
        <taxon>Sternorrhyncha</taxon>
        <taxon>Aphidomorpha</taxon>
        <taxon>Aphidoidea</taxon>
        <taxon>Aphididae</taxon>
        <taxon>Aphidini</taxon>
        <taxon>Aphis</taxon>
        <taxon>Aphis</taxon>
    </lineage>
</organism>
<dbReference type="Proteomes" id="UP000478052">
    <property type="component" value="Unassembled WGS sequence"/>
</dbReference>
<keyword evidence="2" id="KW-1185">Reference proteome</keyword>
<comment type="caution">
    <text evidence="1">The sequence shown here is derived from an EMBL/GenBank/DDBJ whole genome shotgun (WGS) entry which is preliminary data.</text>
</comment>
<evidence type="ECO:0000313" key="2">
    <source>
        <dbReference type="Proteomes" id="UP000478052"/>
    </source>
</evidence>
<name>A0A6G0XKK3_APHCR</name>
<dbReference type="OrthoDB" id="6629168at2759"/>
<proteinExistence type="predicted"/>
<dbReference type="AlphaFoldDB" id="A0A6G0XKK3"/>
<accession>A0A6G0XKK3</accession>
<feature type="non-terminal residue" evidence="1">
    <location>
        <position position="1"/>
    </location>
</feature>
<reference evidence="1 2" key="1">
    <citation type="submission" date="2019-08" db="EMBL/GenBank/DDBJ databases">
        <title>Whole genome of Aphis craccivora.</title>
        <authorList>
            <person name="Voronova N.V."/>
            <person name="Shulinski R.S."/>
            <person name="Bandarenka Y.V."/>
            <person name="Zhorov D.G."/>
            <person name="Warner D."/>
        </authorList>
    </citation>
    <scope>NUCLEOTIDE SEQUENCE [LARGE SCALE GENOMIC DNA]</scope>
    <source>
        <strain evidence="1">180601</strain>
        <tissue evidence="1">Whole Body</tissue>
    </source>
</reference>
<gene>
    <name evidence="1" type="ORF">FWK35_00030924</name>
</gene>
<protein>
    <submittedName>
        <fullName evidence="1">Uncharacterized protein</fullName>
    </submittedName>
</protein>
<dbReference type="PANTHER" id="PTHR46113">
    <property type="entry name" value="SNAC DOMAIN-CONTAINING PROTEIN"/>
    <property type="match status" value="1"/>
</dbReference>
<dbReference type="EMBL" id="VUJU01007769">
    <property type="protein sequence ID" value="KAF0740719.1"/>
    <property type="molecule type" value="Genomic_DNA"/>
</dbReference>
<dbReference type="PANTHER" id="PTHR46113:SF1">
    <property type="entry name" value="PEPTIDASE M17 LEUCYL AMINOPEPTIDASE N-TERMINAL DOMAIN-CONTAINING PROTEIN"/>
    <property type="match status" value="1"/>
</dbReference>